<name>A0A6S4T7I7_AERCA</name>
<evidence type="ECO:0000313" key="5">
    <source>
        <dbReference type="Proteomes" id="UP000515756"/>
    </source>
</evidence>
<dbReference type="EMBL" id="AP021927">
    <property type="protein sequence ID" value="BBQ31130.1"/>
    <property type="molecule type" value="Genomic_DNA"/>
</dbReference>
<sequence length="203" mass="23867">MTAQPFNTRHYRKFRNLLIDLNRDLLSISHKMCESDKYGEFTELEHYVMALEDRRFVNHCGFDIKASARELIKKIRRKKHGGASTIDMQMVRTITEFKDMTIYRKLYETLLSWLVNFHFTKKQIIRCYLKNAFFGSRLIGAEKAANVLFNKDLSMLEKDESAFVAAMLLRPKPLNPKNEWFEIVKSRASYAQSVRVLVEEGSK</sequence>
<dbReference type="Proteomes" id="UP000515756">
    <property type="component" value="Chromosome"/>
</dbReference>
<dbReference type="PANTHER" id="PTHR32282:SF33">
    <property type="entry name" value="PEPTIDOGLYCAN GLYCOSYLTRANSFERASE"/>
    <property type="match status" value="1"/>
</dbReference>
<dbReference type="InterPro" id="IPR036950">
    <property type="entry name" value="PBP_transglycosylase"/>
</dbReference>
<dbReference type="Gene3D" id="1.10.3810.10">
    <property type="entry name" value="Biosynthetic peptidoglycan transglycosylase-like"/>
    <property type="match status" value="1"/>
</dbReference>
<dbReference type="Pfam" id="PF00912">
    <property type="entry name" value="Transgly"/>
    <property type="match status" value="1"/>
</dbReference>
<evidence type="ECO:0000256" key="1">
    <source>
        <dbReference type="ARBA" id="ARBA00004752"/>
    </source>
</evidence>
<feature type="domain" description="Glycosyl transferase family 51" evidence="3">
    <location>
        <begin position="43"/>
        <end position="189"/>
    </location>
</feature>
<comment type="pathway">
    <text evidence="1">Cell wall biogenesis; peptidoglycan biosynthesis.</text>
</comment>
<protein>
    <recommendedName>
        <fullName evidence="3">Glycosyl transferase family 51 domain-containing protein</fullName>
    </recommendedName>
</protein>
<evidence type="ECO:0000256" key="2">
    <source>
        <dbReference type="ARBA" id="ARBA00022679"/>
    </source>
</evidence>
<dbReference type="InterPro" id="IPR001264">
    <property type="entry name" value="Glyco_trans_51"/>
</dbReference>
<accession>A0A6S4T7I7</accession>
<dbReference type="GO" id="GO:0008955">
    <property type="term" value="F:peptidoglycan glycosyltransferase activity"/>
    <property type="evidence" value="ECO:0007669"/>
    <property type="project" value="TreeGrafter"/>
</dbReference>
<dbReference type="SUPFAM" id="SSF53955">
    <property type="entry name" value="Lysozyme-like"/>
    <property type="match status" value="1"/>
</dbReference>
<dbReference type="InterPro" id="IPR023346">
    <property type="entry name" value="Lysozyme-like_dom_sf"/>
</dbReference>
<dbReference type="PANTHER" id="PTHR32282">
    <property type="entry name" value="BINDING PROTEIN TRANSPEPTIDASE, PUTATIVE-RELATED"/>
    <property type="match status" value="1"/>
</dbReference>
<organism evidence="4 5">
    <name type="scientific">Aeromonas caviae</name>
    <name type="common">Aeromonas punctata</name>
    <dbReference type="NCBI Taxonomy" id="648"/>
    <lineage>
        <taxon>Bacteria</taxon>
        <taxon>Pseudomonadati</taxon>
        <taxon>Pseudomonadota</taxon>
        <taxon>Gammaproteobacteria</taxon>
        <taxon>Aeromonadales</taxon>
        <taxon>Aeromonadaceae</taxon>
        <taxon>Aeromonas</taxon>
    </lineage>
</organism>
<keyword evidence="2" id="KW-0808">Transferase</keyword>
<gene>
    <name evidence="4" type="ORF">WP2W18E01_27120</name>
</gene>
<proteinExistence type="predicted"/>
<dbReference type="InterPro" id="IPR050396">
    <property type="entry name" value="Glycosyltr_51/Transpeptidase"/>
</dbReference>
<evidence type="ECO:0000259" key="3">
    <source>
        <dbReference type="Pfam" id="PF00912"/>
    </source>
</evidence>
<evidence type="ECO:0000313" key="4">
    <source>
        <dbReference type="EMBL" id="BBQ31130.1"/>
    </source>
</evidence>
<reference evidence="4 5" key="1">
    <citation type="submission" date="2019-12" db="EMBL/GenBank/DDBJ databases">
        <title>complete genome sequences of Aeromonas caviae str. WP2-W18-ESBL-01 isolated from wastewater treatment plant effluent.</title>
        <authorList>
            <person name="Sekizuka T."/>
            <person name="Itokawa K."/>
            <person name="Yatsu K."/>
            <person name="Inamine Y."/>
            <person name="Kuroda M."/>
        </authorList>
    </citation>
    <scope>NUCLEOTIDE SEQUENCE [LARGE SCALE GENOMIC DNA]</scope>
    <source>
        <strain evidence="4 5">WP2-W18-ESBL-01</strain>
    </source>
</reference>
<dbReference type="RefSeq" id="WP_081332132.1">
    <property type="nucleotide sequence ID" value="NZ_AP021927.1"/>
</dbReference>
<dbReference type="AlphaFoldDB" id="A0A6S4T7I7"/>